<dbReference type="RefSeq" id="WP_022234783.1">
    <property type="nucleotide sequence ID" value="NZ_JACOPS010000007.1"/>
</dbReference>
<gene>
    <name evidence="2" type="ORF">H8R91_11730</name>
</gene>
<keyword evidence="3" id="KW-1185">Reference proteome</keyword>
<organism evidence="2 3">
    <name type="scientific">Ruminococcus intestinalis</name>
    <dbReference type="NCBI Taxonomy" id="2763066"/>
    <lineage>
        <taxon>Bacteria</taxon>
        <taxon>Bacillati</taxon>
        <taxon>Bacillota</taxon>
        <taxon>Clostridia</taxon>
        <taxon>Eubacteriales</taxon>
        <taxon>Oscillospiraceae</taxon>
        <taxon>Ruminococcus</taxon>
    </lineage>
</organism>
<accession>A0ABR7HNU0</accession>
<feature type="compositionally biased region" description="Basic and acidic residues" evidence="1">
    <location>
        <begin position="21"/>
        <end position="49"/>
    </location>
</feature>
<protein>
    <submittedName>
        <fullName evidence="2">Uncharacterized protein</fullName>
    </submittedName>
</protein>
<proteinExistence type="predicted"/>
<evidence type="ECO:0000313" key="3">
    <source>
        <dbReference type="Proteomes" id="UP000636755"/>
    </source>
</evidence>
<reference evidence="2 3" key="1">
    <citation type="submission" date="2020-08" db="EMBL/GenBank/DDBJ databases">
        <title>Genome public.</title>
        <authorList>
            <person name="Liu C."/>
            <person name="Sun Q."/>
        </authorList>
    </citation>
    <scope>NUCLEOTIDE SEQUENCE [LARGE SCALE GENOMIC DNA]</scope>
    <source>
        <strain evidence="2 3">NSJ-71</strain>
    </source>
</reference>
<dbReference type="Proteomes" id="UP000636755">
    <property type="component" value="Unassembled WGS sequence"/>
</dbReference>
<evidence type="ECO:0000256" key="1">
    <source>
        <dbReference type="SAM" id="MobiDB-lite"/>
    </source>
</evidence>
<sequence length="96" mass="11021">MASFEEEALRRAQQMHSRPPHQTEREKKPKPPEKKPEDTPQKTDNKQENKAQGQQKSLVDFLLADKEQSLILLLLLLLSGEKADPSLLLALMYLLM</sequence>
<comment type="caution">
    <text evidence="2">The sequence shown here is derived from an EMBL/GenBank/DDBJ whole genome shotgun (WGS) entry which is preliminary data.</text>
</comment>
<name>A0ABR7HNU0_9FIRM</name>
<dbReference type="EMBL" id="JACOPS010000007">
    <property type="protein sequence ID" value="MBC5729180.1"/>
    <property type="molecule type" value="Genomic_DNA"/>
</dbReference>
<evidence type="ECO:0000313" key="2">
    <source>
        <dbReference type="EMBL" id="MBC5729180.1"/>
    </source>
</evidence>
<feature type="region of interest" description="Disordered" evidence="1">
    <location>
        <begin position="1"/>
        <end position="54"/>
    </location>
</feature>